<proteinExistence type="predicted"/>
<keyword evidence="2" id="KW-1185">Reference proteome</keyword>
<dbReference type="Proteomes" id="UP001250181">
    <property type="component" value="Unassembled WGS sequence"/>
</dbReference>
<gene>
    <name evidence="1" type="ORF">RND61_26730</name>
</gene>
<comment type="caution">
    <text evidence="1">The sequence shown here is derived from an EMBL/GenBank/DDBJ whole genome shotgun (WGS) entry which is preliminary data.</text>
</comment>
<accession>A0ABU3QSY4</accession>
<name>A0ABU3QSY4_9ACTN</name>
<dbReference type="EMBL" id="JAWCTQ010000044">
    <property type="protein sequence ID" value="MDT9685633.1"/>
    <property type="molecule type" value="Genomic_DNA"/>
</dbReference>
<evidence type="ECO:0000313" key="1">
    <source>
        <dbReference type="EMBL" id="MDT9685633.1"/>
    </source>
</evidence>
<evidence type="ECO:0008006" key="3">
    <source>
        <dbReference type="Google" id="ProtNLM"/>
    </source>
</evidence>
<sequence>MPDNALAPSPLAVPGLPTPCCLDGRNLMTTWVTAYGAAVNSGEAAREVFDAEIAWTTHQLVLHRLNPPRVDGCPNCVEWAANLGLGPDDSPDLDHPVEYEAAEHAVRHQVFDPMVRHFSGGRHSPL</sequence>
<organism evidence="1 2">
    <name type="scientific">Streptomyces tamarix</name>
    <dbReference type="NCBI Taxonomy" id="3078565"/>
    <lineage>
        <taxon>Bacteria</taxon>
        <taxon>Bacillati</taxon>
        <taxon>Actinomycetota</taxon>
        <taxon>Actinomycetes</taxon>
        <taxon>Kitasatosporales</taxon>
        <taxon>Streptomycetaceae</taxon>
        <taxon>Streptomyces</taxon>
    </lineage>
</organism>
<protein>
    <recommendedName>
        <fullName evidence="3">4Fe4S-binding SPASM domain-containing protein</fullName>
    </recommendedName>
</protein>
<reference evidence="1 2" key="1">
    <citation type="submission" date="2023-09" db="EMBL/GenBank/DDBJ databases">
        <title>Streptomyces sp. nov.: A antagonism against Alternaria gaisen Producing Streptochlin, Isolated from Tamarix root soil.</title>
        <authorList>
            <person name="Chen Y."/>
        </authorList>
    </citation>
    <scope>NUCLEOTIDE SEQUENCE [LARGE SCALE GENOMIC DNA]</scope>
    <source>
        <strain evidence="1 2">TRM76323</strain>
    </source>
</reference>
<dbReference type="RefSeq" id="WP_315880676.1">
    <property type="nucleotide sequence ID" value="NZ_JAWCTQ010000044.1"/>
</dbReference>
<evidence type="ECO:0000313" key="2">
    <source>
        <dbReference type="Proteomes" id="UP001250181"/>
    </source>
</evidence>